<keyword evidence="3" id="KW-0472">Membrane</keyword>
<dbReference type="AlphaFoldDB" id="Q8DJH1"/>
<keyword evidence="3" id="KW-0812">Transmembrane</keyword>
<protein>
    <submittedName>
        <fullName evidence="5">Tlr1254 protein</fullName>
    </submittedName>
</protein>
<organism evidence="5 6">
    <name type="scientific">Thermosynechococcus vestitus (strain NIES-2133 / IAM M-273 / BP-1)</name>
    <dbReference type="NCBI Taxonomy" id="197221"/>
    <lineage>
        <taxon>Bacteria</taxon>
        <taxon>Bacillati</taxon>
        <taxon>Cyanobacteriota</taxon>
        <taxon>Cyanophyceae</taxon>
        <taxon>Acaryochloridales</taxon>
        <taxon>Thermosynechococcaceae</taxon>
        <taxon>Thermosynechococcus</taxon>
    </lineage>
</organism>
<dbReference type="PANTHER" id="PTHR12879">
    <property type="entry name" value="SPHINGOLIPID DELTA 4 DESATURASE/C-4 HYDROXYLASE PROTEIN DES2"/>
    <property type="match status" value="1"/>
</dbReference>
<dbReference type="InterPro" id="IPR039393">
    <property type="entry name" value="Rhizopine-oxygenase-like"/>
</dbReference>
<proteinExistence type="inferred from homology"/>
<keyword evidence="6" id="KW-1185">Reference proteome</keyword>
<dbReference type="GO" id="GO:0042284">
    <property type="term" value="F:sphingolipid delta-4 desaturase activity"/>
    <property type="evidence" value="ECO:0007669"/>
    <property type="project" value="TreeGrafter"/>
</dbReference>
<dbReference type="CDD" id="cd03511">
    <property type="entry name" value="Rhizopine-oxygenase-like"/>
    <property type="match status" value="1"/>
</dbReference>
<dbReference type="eggNOG" id="COG3239">
    <property type="taxonomic scope" value="Bacteria"/>
</dbReference>
<feature type="transmembrane region" description="Helical" evidence="3">
    <location>
        <begin position="55"/>
        <end position="75"/>
    </location>
</feature>
<feature type="transmembrane region" description="Helical" evidence="3">
    <location>
        <begin position="87"/>
        <end position="104"/>
    </location>
</feature>
<dbReference type="STRING" id="197221.gene:10747850"/>
<dbReference type="RefSeq" id="WP_011057094.1">
    <property type="nucleotide sequence ID" value="NC_004113.1"/>
</dbReference>
<sequence length="306" mass="34870">MTLSGSSPSLLSVAELQDLNQRSNWAGLRQLALHLGILLVSGAVGLTQFGKHGWLAMPALFLCGTSLATMFATLHECSHRTAFASQWLNDAVAWLAGLLCFYNSDFYRRYHRWHHRYTQIPGKDPELADGKPTNWREYLWELSGLPWWWGKLKTFWHLFLGRLEGYPYITPEARPAVIRSARLQLLTYGGAIALAVALGYPWLVLAWIGLLAVGQPVLRFILLAEHTHCSHDANGLMNTRTTLTLWPIRLFMWNMPYHTEHHLYPSIPFHSLGKAHTLLKSHLGHCVSGYFQVHRQIVAQFKQPSR</sequence>
<dbReference type="PANTHER" id="PTHR12879:SF8">
    <property type="entry name" value="SPHINGOLIPID DELTA(4)-DESATURASE DES1"/>
    <property type="match status" value="1"/>
</dbReference>
<feature type="transmembrane region" description="Helical" evidence="3">
    <location>
        <begin position="188"/>
        <end position="213"/>
    </location>
</feature>
<accession>Q8DJH1</accession>
<dbReference type="EMBL" id="BA000039">
    <property type="protein sequence ID" value="BAC08806.1"/>
    <property type="molecule type" value="Genomic_DNA"/>
</dbReference>
<dbReference type="Proteomes" id="UP000000440">
    <property type="component" value="Chromosome"/>
</dbReference>
<dbReference type="KEGG" id="tel:tlr1254"/>
<evidence type="ECO:0000256" key="2">
    <source>
        <dbReference type="ARBA" id="ARBA00008749"/>
    </source>
</evidence>
<dbReference type="EnsemblBacteria" id="BAC08806">
    <property type="protein sequence ID" value="BAC08806"/>
    <property type="gene ID" value="BAC08806"/>
</dbReference>
<dbReference type="PATRIC" id="fig|197221.4.peg.1321"/>
<dbReference type="InterPro" id="IPR005804">
    <property type="entry name" value="FA_desaturase_dom"/>
</dbReference>
<feature type="domain" description="Fatty acid desaturase" evidence="4">
    <location>
        <begin position="53"/>
        <end position="283"/>
    </location>
</feature>
<dbReference type="Pfam" id="PF00487">
    <property type="entry name" value="FA_desaturase"/>
    <property type="match status" value="1"/>
</dbReference>
<evidence type="ECO:0000313" key="6">
    <source>
        <dbReference type="Proteomes" id="UP000000440"/>
    </source>
</evidence>
<dbReference type="GO" id="GO:0016020">
    <property type="term" value="C:membrane"/>
    <property type="evidence" value="ECO:0007669"/>
    <property type="project" value="GOC"/>
</dbReference>
<reference evidence="5 6" key="1">
    <citation type="journal article" date="2002" name="DNA Res.">
        <title>Complete genome structure of the thermophilic cyanobacterium Thermosynechococcus elongatus BP-1.</title>
        <authorList>
            <person name="Nakamura Y."/>
            <person name="Kaneko T."/>
            <person name="Sato S."/>
            <person name="Ikeuchi M."/>
            <person name="Katoh H."/>
            <person name="Sasamoto S."/>
            <person name="Watanabe A."/>
            <person name="Iriguchi M."/>
            <person name="Kawashima K."/>
            <person name="Kimura T."/>
            <person name="Kishida Y."/>
            <person name="Kiyokawa C."/>
            <person name="Kohara M."/>
            <person name="Matsumoto M."/>
            <person name="Matsuno A."/>
            <person name="Nakazaki N."/>
            <person name="Shimpo S."/>
            <person name="Sugimoto M."/>
            <person name="Takeuchi C."/>
            <person name="Yamada M."/>
            <person name="Tabata S."/>
        </authorList>
    </citation>
    <scope>NUCLEOTIDE SEQUENCE [LARGE SCALE GENOMIC DNA]</scope>
    <source>
        <strain evidence="6">IAM M-273 / NIES-2133 / BP-1</strain>
    </source>
</reference>
<keyword evidence="3" id="KW-1133">Transmembrane helix</keyword>
<comment type="similarity">
    <text evidence="2">Belongs to the fatty acid desaturase type 2 family.</text>
</comment>
<evidence type="ECO:0000256" key="3">
    <source>
        <dbReference type="SAM" id="Phobius"/>
    </source>
</evidence>
<evidence type="ECO:0000313" key="5">
    <source>
        <dbReference type="EMBL" id="BAC08806.1"/>
    </source>
</evidence>
<evidence type="ECO:0000259" key="4">
    <source>
        <dbReference type="Pfam" id="PF00487"/>
    </source>
</evidence>
<dbReference type="GO" id="GO:0046513">
    <property type="term" value="P:ceramide biosynthetic process"/>
    <property type="evidence" value="ECO:0007669"/>
    <property type="project" value="TreeGrafter"/>
</dbReference>
<gene>
    <name evidence="5" type="ordered locus">tlr1254</name>
</gene>
<evidence type="ECO:0000256" key="1">
    <source>
        <dbReference type="ARBA" id="ARBA00001954"/>
    </source>
</evidence>
<feature type="transmembrane region" description="Helical" evidence="3">
    <location>
        <begin position="31"/>
        <end position="49"/>
    </location>
</feature>
<name>Q8DJH1_THEVB</name>
<comment type="cofactor">
    <cofactor evidence="1">
        <name>Fe(2+)</name>
        <dbReference type="ChEBI" id="CHEBI:29033"/>
    </cofactor>
</comment>